<evidence type="ECO:0000313" key="6">
    <source>
        <dbReference type="Proteomes" id="UP001374803"/>
    </source>
</evidence>
<dbReference type="Proteomes" id="UP001374803">
    <property type="component" value="Chromosome"/>
</dbReference>
<dbReference type="PANTHER" id="PTHR21661">
    <property type="entry name" value="EPOXIDE HYDROLASE 1-RELATED"/>
    <property type="match status" value="1"/>
</dbReference>
<dbReference type="PRINTS" id="PR00412">
    <property type="entry name" value="EPOXHYDRLASE"/>
</dbReference>
<dbReference type="InterPro" id="IPR010497">
    <property type="entry name" value="Epoxide_hydro_N"/>
</dbReference>
<dbReference type="PIRSF" id="PIRSF001112">
    <property type="entry name" value="Epoxide_hydrolase"/>
    <property type="match status" value="1"/>
</dbReference>
<feature type="domain" description="Epoxide hydrolase N-terminal" evidence="4">
    <location>
        <begin position="50"/>
        <end position="154"/>
    </location>
</feature>
<accession>A0ABZ2L774</accession>
<gene>
    <name evidence="5" type="ORF">LVJ94_05935</name>
</gene>
<organism evidence="5 6">
    <name type="scientific">Pendulispora rubella</name>
    <dbReference type="NCBI Taxonomy" id="2741070"/>
    <lineage>
        <taxon>Bacteria</taxon>
        <taxon>Pseudomonadati</taxon>
        <taxon>Myxococcota</taxon>
        <taxon>Myxococcia</taxon>
        <taxon>Myxococcales</taxon>
        <taxon>Sorangiineae</taxon>
        <taxon>Pendulisporaceae</taxon>
        <taxon>Pendulispora</taxon>
    </lineage>
</organism>
<evidence type="ECO:0000259" key="4">
    <source>
        <dbReference type="Pfam" id="PF06441"/>
    </source>
</evidence>
<dbReference type="Gene3D" id="3.40.50.1820">
    <property type="entry name" value="alpha/beta hydrolase"/>
    <property type="match status" value="1"/>
</dbReference>
<name>A0ABZ2L774_9BACT</name>
<protein>
    <submittedName>
        <fullName evidence="5">Epoxide hydrolase 1</fullName>
    </submittedName>
</protein>
<keyword evidence="2" id="KW-0058">Aromatic hydrocarbons catabolism</keyword>
<dbReference type="SUPFAM" id="SSF53474">
    <property type="entry name" value="alpha/beta-Hydrolases"/>
    <property type="match status" value="1"/>
</dbReference>
<dbReference type="Pfam" id="PF06441">
    <property type="entry name" value="EHN"/>
    <property type="match status" value="1"/>
</dbReference>
<evidence type="ECO:0000256" key="1">
    <source>
        <dbReference type="ARBA" id="ARBA00010088"/>
    </source>
</evidence>
<dbReference type="InterPro" id="IPR000639">
    <property type="entry name" value="Epox_hydrolase-like"/>
</dbReference>
<comment type="similarity">
    <text evidence="1">Belongs to the peptidase S33 family.</text>
</comment>
<dbReference type="GO" id="GO:0016787">
    <property type="term" value="F:hydrolase activity"/>
    <property type="evidence" value="ECO:0007669"/>
    <property type="project" value="UniProtKB-KW"/>
</dbReference>
<evidence type="ECO:0000256" key="3">
    <source>
        <dbReference type="ARBA" id="ARBA00022801"/>
    </source>
</evidence>
<dbReference type="InterPro" id="IPR029058">
    <property type="entry name" value="AB_hydrolase_fold"/>
</dbReference>
<dbReference type="EMBL" id="CP089983">
    <property type="protein sequence ID" value="WXB06773.1"/>
    <property type="molecule type" value="Genomic_DNA"/>
</dbReference>
<evidence type="ECO:0000313" key="5">
    <source>
        <dbReference type="EMBL" id="WXB06773.1"/>
    </source>
</evidence>
<dbReference type="InterPro" id="IPR016292">
    <property type="entry name" value="Epoxide_hydrolase"/>
</dbReference>
<dbReference type="RefSeq" id="WP_394836430.1">
    <property type="nucleotide sequence ID" value="NZ_CP089929.1"/>
</dbReference>
<dbReference type="PANTHER" id="PTHR21661:SF35">
    <property type="entry name" value="EPOXIDE HYDROLASE"/>
    <property type="match status" value="1"/>
</dbReference>
<reference evidence="5" key="1">
    <citation type="submission" date="2021-12" db="EMBL/GenBank/DDBJ databases">
        <title>Discovery of the Pendulisporaceae a myxobacterial family with distinct sporulation behavior and unique specialized metabolism.</title>
        <authorList>
            <person name="Garcia R."/>
            <person name="Popoff A."/>
            <person name="Bader C.D."/>
            <person name="Loehr J."/>
            <person name="Walesch S."/>
            <person name="Walt C."/>
            <person name="Boldt J."/>
            <person name="Bunk B."/>
            <person name="Haeckl F.J.F.P.J."/>
            <person name="Gunesch A.P."/>
            <person name="Birkelbach J."/>
            <person name="Nuebel U."/>
            <person name="Pietschmann T."/>
            <person name="Bach T."/>
            <person name="Mueller R."/>
        </authorList>
    </citation>
    <scope>NUCLEOTIDE SEQUENCE</scope>
    <source>
        <strain evidence="5">MSr11367</strain>
    </source>
</reference>
<keyword evidence="6" id="KW-1185">Reference proteome</keyword>
<evidence type="ECO:0000256" key="2">
    <source>
        <dbReference type="ARBA" id="ARBA00022797"/>
    </source>
</evidence>
<sequence length="433" mass="48148">MNSENLLRDARGGILALFVVGLGCANHAIAKTPHETIVHDAAIPVRDTAIRPFHIHIPKEDLDDLHRRVQATRWPSRETVTDRSQGVQLAKVQELVHEWGDHYDWRKLEAKLNAWPQFMTTIDGVDVHFIHVRSRHSNALPVLITHGWPGSIVEQMGLIEPLTDPTAHGGRAEEAFDVILPSIPGFGFSGKPTGTGWDTEQIARAWAKLMGRIGYTRYVAQGGDWGAAITSAMARQRAPGLVGIHVNFPAILPANVFAILDKGEPAPPGLSDDEKATFDAVRDTFKKRFAYYTMMATHPQAVSYALTDSPVGLAGWIYDFNDAEAQRLLTKQQVLDDLTLYWLTNTASSSARLYWEDKAPALSSAAQKTTEIDLPVAVTVFPSEFYHAPKSWTQRAYPTLMYFNEAARGGHFAAWEEPELFSSELRAAFRSLR</sequence>
<keyword evidence="3 5" id="KW-0378">Hydrolase</keyword>
<proteinExistence type="inferred from homology"/>